<keyword evidence="2" id="KW-1133">Transmembrane helix</keyword>
<dbReference type="PANTHER" id="PTHR35546">
    <property type="entry name" value="F-BOX PROTEIN INTERACTION DOMAIN PROTEIN-RELATED"/>
    <property type="match status" value="1"/>
</dbReference>
<dbReference type="InterPro" id="IPR056592">
    <property type="entry name" value="Beta-prop_At3g26010-like"/>
</dbReference>
<dbReference type="InterPro" id="IPR001810">
    <property type="entry name" value="F-box_dom"/>
</dbReference>
<feature type="domain" description="F-box" evidence="3">
    <location>
        <begin position="380"/>
        <end position="420"/>
    </location>
</feature>
<dbReference type="PANTHER" id="PTHR35546:SF130">
    <property type="entry name" value="EXPRESSED PROTEIN"/>
    <property type="match status" value="1"/>
</dbReference>
<sequence length="721" mass="81503">MRLNPIGIASSPMNKLDGDREKSGGAIGLFSSEATMSDDVCFEILSRLPVEALFRFSCVSREWHRLISDDYLRWRLPLLASAVFYRCGDGASEKPRFACTSRGSLRECSLEFFPFHRSSAIVDCCHGLLLSYSSFHSMFYVVSPITMRWVELPRPPKRAQLSVLAFDPRHSSEYKVVAFTGWLPRGAELMVFASETGRWAERSVQWGLHPDAMTTTLRYFAGTLYILAHPNYAVAVDLGDDSACRLIELPEAMKHGARLDMSAGGLQYACNDGGRLRVWMHNESSDGGWVLKHSVNVNGAVVALHPEREVAYLRAAWKLVSYDLKKNKVEEVLEMEEEEEEEERKMACYVHSASSVPFMPYICSSPSSLSLSLSVQPPTMCDDVFMEILARLPLKPLFRFKCVSRAWSRLISDDYFLRRLPLLTSAVFYHCNADAKKARFACTSGDGDLQECGLEFFPFHRDSDIVDCCSGLLLSYSRLRATFYVVSPITKRWVALPQTLKSTHLAVLAFDPCHSSEYRVISFTGWIAQGSELEVFSSATGDWAQHSLHWGVDSDTMTATLRYFAGILYVVAFPNYIVAIDLDSMRCRRIELPEPIKPEGSIDKSGGFLHYTCSDGGRLKVWMLEDADGGEWVLKHSIEVATILRQVPVKTRQQLQLLALHPEREVVYLGAPGRLVSYDLEKKEAEVVCEFRKEKEVVYVVQIWLFPFSGHMSHCLAHRRQ</sequence>
<dbReference type="Gene3D" id="1.20.1280.50">
    <property type="match status" value="2"/>
</dbReference>
<dbReference type="CDD" id="cd22157">
    <property type="entry name" value="F-box_AtFBW1-like"/>
    <property type="match status" value="2"/>
</dbReference>
<dbReference type="InterPro" id="IPR036047">
    <property type="entry name" value="F-box-like_dom_sf"/>
</dbReference>
<accession>A0A4S8JL32</accession>
<dbReference type="Proteomes" id="UP000317650">
    <property type="component" value="Chromosome 1"/>
</dbReference>
<feature type="domain" description="F-box" evidence="3">
    <location>
        <begin position="36"/>
        <end position="76"/>
    </location>
</feature>
<name>A0A4S8JL32_MUSBA</name>
<organism evidence="4 5">
    <name type="scientific">Musa balbisiana</name>
    <name type="common">Banana</name>
    <dbReference type="NCBI Taxonomy" id="52838"/>
    <lineage>
        <taxon>Eukaryota</taxon>
        <taxon>Viridiplantae</taxon>
        <taxon>Streptophyta</taxon>
        <taxon>Embryophyta</taxon>
        <taxon>Tracheophyta</taxon>
        <taxon>Spermatophyta</taxon>
        <taxon>Magnoliopsida</taxon>
        <taxon>Liliopsida</taxon>
        <taxon>Zingiberales</taxon>
        <taxon>Musaceae</taxon>
        <taxon>Musa</taxon>
    </lineage>
</organism>
<evidence type="ECO:0000313" key="5">
    <source>
        <dbReference type="Proteomes" id="UP000317650"/>
    </source>
</evidence>
<dbReference type="SUPFAM" id="SSF81383">
    <property type="entry name" value="F-box domain"/>
    <property type="match status" value="2"/>
</dbReference>
<evidence type="ECO:0000259" key="3">
    <source>
        <dbReference type="SMART" id="SM00256"/>
    </source>
</evidence>
<dbReference type="Pfam" id="PF00646">
    <property type="entry name" value="F-box"/>
    <property type="match status" value="2"/>
</dbReference>
<keyword evidence="1" id="KW-0175">Coiled coil</keyword>
<protein>
    <recommendedName>
        <fullName evidence="3">F-box domain-containing protein</fullName>
    </recommendedName>
</protein>
<dbReference type="EMBL" id="PYDT01000004">
    <property type="protein sequence ID" value="THU62883.1"/>
    <property type="molecule type" value="Genomic_DNA"/>
</dbReference>
<dbReference type="STRING" id="52838.A0A4S8JL32"/>
<dbReference type="SUPFAM" id="SSF50998">
    <property type="entry name" value="Quinoprotein alcohol dehydrogenase-like"/>
    <property type="match status" value="1"/>
</dbReference>
<evidence type="ECO:0000256" key="1">
    <source>
        <dbReference type="SAM" id="Coils"/>
    </source>
</evidence>
<keyword evidence="2" id="KW-0472">Membrane</keyword>
<reference evidence="4 5" key="1">
    <citation type="journal article" date="2019" name="Nat. Plants">
        <title>Genome sequencing of Musa balbisiana reveals subgenome evolution and function divergence in polyploid bananas.</title>
        <authorList>
            <person name="Yao X."/>
        </authorList>
    </citation>
    <scope>NUCLEOTIDE SEQUENCE [LARGE SCALE GENOMIC DNA]</scope>
    <source>
        <strain evidence="5">cv. DH-PKW</strain>
        <tissue evidence="4">Leaves</tissue>
    </source>
</reference>
<feature type="transmembrane region" description="Helical" evidence="2">
    <location>
        <begin position="563"/>
        <end position="582"/>
    </location>
</feature>
<comment type="caution">
    <text evidence="4">The sequence shown here is derived from an EMBL/GenBank/DDBJ whole genome shotgun (WGS) entry which is preliminary data.</text>
</comment>
<dbReference type="Pfam" id="PF24750">
    <property type="entry name" value="b-prop_At3g26010-like"/>
    <property type="match status" value="2"/>
</dbReference>
<gene>
    <name evidence="4" type="ORF">C4D60_Mb01t09850</name>
</gene>
<dbReference type="InterPro" id="IPR055290">
    <property type="entry name" value="At3g26010-like"/>
</dbReference>
<evidence type="ECO:0000313" key="4">
    <source>
        <dbReference type="EMBL" id="THU62883.1"/>
    </source>
</evidence>
<keyword evidence="5" id="KW-1185">Reference proteome</keyword>
<dbReference type="SMART" id="SM00256">
    <property type="entry name" value="FBOX"/>
    <property type="match status" value="2"/>
</dbReference>
<dbReference type="AlphaFoldDB" id="A0A4S8JL32"/>
<proteinExistence type="predicted"/>
<dbReference type="InterPro" id="IPR011047">
    <property type="entry name" value="Quinoprotein_ADH-like_sf"/>
</dbReference>
<evidence type="ECO:0000256" key="2">
    <source>
        <dbReference type="SAM" id="Phobius"/>
    </source>
</evidence>
<keyword evidence="2" id="KW-0812">Transmembrane</keyword>
<feature type="coiled-coil region" evidence="1">
    <location>
        <begin position="319"/>
        <end position="346"/>
    </location>
</feature>